<evidence type="ECO:0000313" key="3">
    <source>
        <dbReference type="Proteomes" id="UP001500968"/>
    </source>
</evidence>
<keyword evidence="1" id="KW-1133">Transmembrane helix</keyword>
<dbReference type="EMBL" id="BAABCR010000015">
    <property type="protein sequence ID" value="GAA4032531.1"/>
    <property type="molecule type" value="Genomic_DNA"/>
</dbReference>
<evidence type="ECO:0000313" key="2">
    <source>
        <dbReference type="EMBL" id="GAA4032531.1"/>
    </source>
</evidence>
<sequence length="130" mass="14972">MAISVFSFYLNLDINKELKSTLMPYTGWGFGRGYMTAMLFILIGLTAAKGSTSRTLQFLRIFIILLMSVNIYDGVQDWLSITPEDYTNPNPYLRYDALTPIYTIITPSFWVVVMLTALVWNYFQNKKKAI</sequence>
<keyword evidence="3" id="KW-1185">Reference proteome</keyword>
<accession>A0ABP7TXK1</accession>
<feature type="transmembrane region" description="Helical" evidence="1">
    <location>
        <begin position="25"/>
        <end position="46"/>
    </location>
</feature>
<name>A0ABP7TXK1_9FLAO</name>
<evidence type="ECO:0000256" key="1">
    <source>
        <dbReference type="SAM" id="Phobius"/>
    </source>
</evidence>
<gene>
    <name evidence="2" type="ORF">GCM10022386_15940</name>
</gene>
<reference evidence="3" key="1">
    <citation type="journal article" date="2019" name="Int. J. Syst. Evol. Microbiol.">
        <title>The Global Catalogue of Microorganisms (GCM) 10K type strain sequencing project: providing services to taxonomists for standard genome sequencing and annotation.</title>
        <authorList>
            <consortium name="The Broad Institute Genomics Platform"/>
            <consortium name="The Broad Institute Genome Sequencing Center for Infectious Disease"/>
            <person name="Wu L."/>
            <person name="Ma J."/>
        </authorList>
    </citation>
    <scope>NUCLEOTIDE SEQUENCE [LARGE SCALE GENOMIC DNA]</scope>
    <source>
        <strain evidence="3">JCM 17064</strain>
    </source>
</reference>
<feature type="transmembrane region" description="Helical" evidence="1">
    <location>
        <begin position="58"/>
        <end position="81"/>
    </location>
</feature>
<proteinExistence type="predicted"/>
<feature type="transmembrane region" description="Helical" evidence="1">
    <location>
        <begin position="101"/>
        <end position="123"/>
    </location>
</feature>
<comment type="caution">
    <text evidence="2">The sequence shown here is derived from an EMBL/GenBank/DDBJ whole genome shotgun (WGS) entry which is preliminary data.</text>
</comment>
<organism evidence="2 3">
    <name type="scientific">Flavobacterium cheonhonense</name>
    <dbReference type="NCBI Taxonomy" id="706185"/>
    <lineage>
        <taxon>Bacteria</taxon>
        <taxon>Pseudomonadati</taxon>
        <taxon>Bacteroidota</taxon>
        <taxon>Flavobacteriia</taxon>
        <taxon>Flavobacteriales</taxon>
        <taxon>Flavobacteriaceae</taxon>
        <taxon>Flavobacterium</taxon>
    </lineage>
</organism>
<keyword evidence="1" id="KW-0472">Membrane</keyword>
<keyword evidence="1" id="KW-0812">Transmembrane</keyword>
<protein>
    <submittedName>
        <fullName evidence="2">Uncharacterized protein</fullName>
    </submittedName>
</protein>
<dbReference type="Proteomes" id="UP001500968">
    <property type="component" value="Unassembled WGS sequence"/>
</dbReference>